<evidence type="ECO:0000313" key="2">
    <source>
        <dbReference type="EMBL" id="OHA16128.1"/>
    </source>
</evidence>
<comment type="caution">
    <text evidence="2">The sequence shown here is derived from an EMBL/GenBank/DDBJ whole genome shotgun (WGS) entry which is preliminary data.</text>
</comment>
<dbReference type="EMBL" id="MHRA01000002">
    <property type="protein sequence ID" value="OHA16128.1"/>
    <property type="molecule type" value="Genomic_DNA"/>
</dbReference>
<name>A0A1G2LWW2_9BACT</name>
<keyword evidence="1" id="KW-0175">Coiled coil</keyword>
<dbReference type="Proteomes" id="UP000178116">
    <property type="component" value="Unassembled WGS sequence"/>
</dbReference>
<protein>
    <submittedName>
        <fullName evidence="2">Uncharacterized protein</fullName>
    </submittedName>
</protein>
<proteinExistence type="predicted"/>
<feature type="coiled-coil region" evidence="1">
    <location>
        <begin position="101"/>
        <end position="202"/>
    </location>
</feature>
<organism evidence="2 3">
    <name type="scientific">Candidatus Tagabacteria bacterium RIFCSPLOWO2_01_FULL_42_9</name>
    <dbReference type="NCBI Taxonomy" id="1802296"/>
    <lineage>
        <taxon>Bacteria</taxon>
        <taxon>Candidatus Tagaibacteriota</taxon>
    </lineage>
</organism>
<gene>
    <name evidence="2" type="ORF">A3A10_00270</name>
</gene>
<evidence type="ECO:0000313" key="3">
    <source>
        <dbReference type="Proteomes" id="UP000178116"/>
    </source>
</evidence>
<sequence>MGEKAKSFLGKSISALIKKLEALKSWVLNKRALEESDRQAIASEIDKDIAWLNDKALKASTATPEEIKEQARTIRQYWKKHRIWMKKITGQIWAARVNFTIKKAEDFAAKLSAKAQELKAAGKETAQLEAGLLEFSGKISLAKEKYEAAKAKFAEIKAEPGPDFENELRAADELFKAGHNFIKEANRYIKKAHAKLRQIVNEMKKAGKAEEAPAE</sequence>
<evidence type="ECO:0000256" key="1">
    <source>
        <dbReference type="SAM" id="Coils"/>
    </source>
</evidence>
<accession>A0A1G2LWW2</accession>
<dbReference type="AlphaFoldDB" id="A0A1G2LWW2"/>
<reference evidence="2 3" key="1">
    <citation type="journal article" date="2016" name="Nat. Commun.">
        <title>Thousands of microbial genomes shed light on interconnected biogeochemical processes in an aquifer system.</title>
        <authorList>
            <person name="Anantharaman K."/>
            <person name="Brown C.T."/>
            <person name="Hug L.A."/>
            <person name="Sharon I."/>
            <person name="Castelle C.J."/>
            <person name="Probst A.J."/>
            <person name="Thomas B.C."/>
            <person name="Singh A."/>
            <person name="Wilkins M.J."/>
            <person name="Karaoz U."/>
            <person name="Brodie E.L."/>
            <person name="Williams K.H."/>
            <person name="Hubbard S.S."/>
            <person name="Banfield J.F."/>
        </authorList>
    </citation>
    <scope>NUCLEOTIDE SEQUENCE [LARGE SCALE GENOMIC DNA]</scope>
</reference>